<evidence type="ECO:0000256" key="1">
    <source>
        <dbReference type="ARBA" id="ARBA00004651"/>
    </source>
</evidence>
<accession>A0A8S4BPB8</accession>
<feature type="transmembrane region" description="Helical" evidence="12">
    <location>
        <begin position="12"/>
        <end position="30"/>
    </location>
</feature>
<name>A0A8S4BPB8_9TELE</name>
<evidence type="ECO:0000259" key="13">
    <source>
        <dbReference type="PROSITE" id="PS50262"/>
    </source>
</evidence>
<dbReference type="AlphaFoldDB" id="A0A8S4BPB8"/>
<feature type="region of interest" description="Disordered" evidence="11">
    <location>
        <begin position="134"/>
        <end position="199"/>
    </location>
</feature>
<evidence type="ECO:0000313" key="14">
    <source>
        <dbReference type="EMBL" id="CAG6006941.1"/>
    </source>
</evidence>
<dbReference type="PROSITE" id="PS50262">
    <property type="entry name" value="G_PROTEIN_RECEP_F1_2"/>
    <property type="match status" value="1"/>
</dbReference>
<organism evidence="14 15">
    <name type="scientific">Menidia menidia</name>
    <name type="common">Atlantic silverside</name>
    <dbReference type="NCBI Taxonomy" id="238744"/>
    <lineage>
        <taxon>Eukaryota</taxon>
        <taxon>Metazoa</taxon>
        <taxon>Chordata</taxon>
        <taxon>Craniata</taxon>
        <taxon>Vertebrata</taxon>
        <taxon>Euteleostomi</taxon>
        <taxon>Actinopterygii</taxon>
        <taxon>Neopterygii</taxon>
        <taxon>Teleostei</taxon>
        <taxon>Neoteleostei</taxon>
        <taxon>Acanthomorphata</taxon>
        <taxon>Ovalentaria</taxon>
        <taxon>Atherinomorphae</taxon>
        <taxon>Atheriniformes</taxon>
        <taxon>Atherinopsidae</taxon>
        <taxon>Menidiinae</taxon>
        <taxon>Menidia</taxon>
    </lineage>
</organism>
<evidence type="ECO:0000256" key="8">
    <source>
        <dbReference type="ARBA" id="ARBA00023170"/>
    </source>
</evidence>
<evidence type="ECO:0000313" key="15">
    <source>
        <dbReference type="Proteomes" id="UP000677803"/>
    </source>
</evidence>
<dbReference type="GO" id="GO:0004930">
    <property type="term" value="F:G protein-coupled receptor activity"/>
    <property type="evidence" value="ECO:0007669"/>
    <property type="project" value="UniProtKB-KW"/>
</dbReference>
<dbReference type="PANTHER" id="PTHR24234:SF6">
    <property type="entry name" value="LYSOPHOSPHATIDIC ACID RECEPTOR 5"/>
    <property type="match status" value="1"/>
</dbReference>
<dbReference type="GO" id="GO:0048266">
    <property type="term" value="P:behavioral response to pain"/>
    <property type="evidence" value="ECO:0007669"/>
    <property type="project" value="TreeGrafter"/>
</dbReference>
<evidence type="ECO:0000256" key="12">
    <source>
        <dbReference type="SAM" id="Phobius"/>
    </source>
</evidence>
<dbReference type="OrthoDB" id="5950040at2759"/>
<evidence type="ECO:0000256" key="11">
    <source>
        <dbReference type="SAM" id="MobiDB-lite"/>
    </source>
</evidence>
<evidence type="ECO:0000256" key="2">
    <source>
        <dbReference type="ARBA" id="ARBA00022475"/>
    </source>
</evidence>
<feature type="domain" description="G-protein coupled receptors family 1 profile" evidence="13">
    <location>
        <begin position="1"/>
        <end position="107"/>
    </location>
</feature>
<evidence type="ECO:0000256" key="10">
    <source>
        <dbReference type="ARBA" id="ARBA00023224"/>
    </source>
</evidence>
<keyword evidence="6 12" id="KW-0472">Membrane</keyword>
<evidence type="ECO:0000256" key="9">
    <source>
        <dbReference type="ARBA" id="ARBA00023180"/>
    </source>
</evidence>
<keyword evidence="7" id="KW-1015">Disulfide bond</keyword>
<keyword evidence="9" id="KW-0325">Glycoprotein</keyword>
<dbReference type="Pfam" id="PF00001">
    <property type="entry name" value="7tm_1"/>
    <property type="match status" value="1"/>
</dbReference>
<evidence type="ECO:0000256" key="6">
    <source>
        <dbReference type="ARBA" id="ARBA00023136"/>
    </source>
</evidence>
<evidence type="ECO:0000256" key="4">
    <source>
        <dbReference type="ARBA" id="ARBA00022989"/>
    </source>
</evidence>
<keyword evidence="2" id="KW-1003">Cell membrane</keyword>
<proteinExistence type="predicted"/>
<evidence type="ECO:0000256" key="7">
    <source>
        <dbReference type="ARBA" id="ARBA00023157"/>
    </source>
</evidence>
<keyword evidence="5" id="KW-0297">G-protein coupled receptor</keyword>
<keyword evidence="3 12" id="KW-0812">Transmembrane</keyword>
<dbReference type="InterPro" id="IPR017452">
    <property type="entry name" value="GPCR_Rhodpsn_7TM"/>
</dbReference>
<dbReference type="EMBL" id="CAJRST010037777">
    <property type="protein sequence ID" value="CAG6006941.1"/>
    <property type="molecule type" value="Genomic_DNA"/>
</dbReference>
<comment type="subcellular location">
    <subcellularLocation>
        <location evidence="1">Cell membrane</location>
        <topology evidence="1">Multi-pass membrane protein</topology>
    </subcellularLocation>
</comment>
<keyword evidence="8" id="KW-0675">Receptor</keyword>
<dbReference type="Gene3D" id="1.20.1070.10">
    <property type="entry name" value="Rhodopsin 7-helix transmembrane proteins"/>
    <property type="match status" value="1"/>
</dbReference>
<keyword evidence="4 12" id="KW-1133">Transmembrane helix</keyword>
<gene>
    <name evidence="14" type="ORF">MMEN_LOCUS18705</name>
</gene>
<keyword evidence="15" id="KW-1185">Reference proteome</keyword>
<dbReference type="GO" id="GO:0005886">
    <property type="term" value="C:plasma membrane"/>
    <property type="evidence" value="ECO:0007669"/>
    <property type="project" value="UniProtKB-SubCell"/>
</dbReference>
<sequence length="354" mass="38336">MLRNINMLNSPSAIFMVNLAISDLLLIFSLPMRVYYYIRGTWFFGNMACIWVTMLFRNNIRSSSIFITFISMDRLLAVVYPLRSRHLRTSSKAWKGAALVWLIVLALKPAVSESLLKYCALHCTVTRTERPAAAAAAVDSGEGSSKQRTLPEAAPRDDTGTDGSVIGADGGDSGSVIGADGDSGSVARADGGESAVSGSVVGADGAVSELVVGADGNVGEEEAVVRTGQRVDDLGRPEQAAEGAAGRDVELLQVSPDSEPDDSVNSVINAWQTLKVSRTPDPGPGMWVYEEPLFNNDFLRNATLSSVTLRTKFVEAGMTKLGHLRERERERESERELKRHLQRLKAIAEFPVAY</sequence>
<reference evidence="14" key="1">
    <citation type="submission" date="2021-05" db="EMBL/GenBank/DDBJ databases">
        <authorList>
            <person name="Tigano A."/>
        </authorList>
    </citation>
    <scope>NUCLEOTIDE SEQUENCE</scope>
</reference>
<dbReference type="InterPro" id="IPR000276">
    <property type="entry name" value="GPCR_Rhodpsn"/>
</dbReference>
<comment type="caution">
    <text evidence="14">The sequence shown here is derived from an EMBL/GenBank/DDBJ whole genome shotgun (WGS) entry which is preliminary data.</text>
</comment>
<evidence type="ECO:0000256" key="5">
    <source>
        <dbReference type="ARBA" id="ARBA00023040"/>
    </source>
</evidence>
<dbReference type="SUPFAM" id="SSF81321">
    <property type="entry name" value="Family A G protein-coupled receptor-like"/>
    <property type="match status" value="1"/>
</dbReference>
<dbReference type="Proteomes" id="UP000677803">
    <property type="component" value="Unassembled WGS sequence"/>
</dbReference>
<evidence type="ECO:0000256" key="3">
    <source>
        <dbReference type="ARBA" id="ARBA00022692"/>
    </source>
</evidence>
<dbReference type="PRINTS" id="PR00237">
    <property type="entry name" value="GPCRRHODOPSN"/>
</dbReference>
<keyword evidence="10" id="KW-0807">Transducer</keyword>
<protein>
    <submittedName>
        <fullName evidence="14">(Atlantic silverside) hypothetical protein</fullName>
    </submittedName>
</protein>
<dbReference type="PANTHER" id="PTHR24234">
    <property type="entry name" value="LYSOPHOSPHATIDIC ACID RECEPTOR 5/SPHINGOSYLPHOSPHORYLCHOLINE RECEPTOR"/>
    <property type="match status" value="1"/>
</dbReference>